<dbReference type="Proteomes" id="UP000070560">
    <property type="component" value="Chromosome"/>
</dbReference>
<dbReference type="KEGG" id="daw:HS1_000377"/>
<dbReference type="PROSITE" id="PS50075">
    <property type="entry name" value="CARRIER"/>
    <property type="match status" value="1"/>
</dbReference>
<dbReference type="RefSeq" id="WP_066060479.1">
    <property type="nucleotide sequence ID" value="NZ_CP013015.1"/>
</dbReference>
<organism evidence="2 3">
    <name type="scientific">Desulfofervidus auxilii</name>
    <dbReference type="NCBI Taxonomy" id="1621989"/>
    <lineage>
        <taxon>Bacteria</taxon>
        <taxon>Pseudomonadati</taxon>
        <taxon>Thermodesulfobacteriota</taxon>
        <taxon>Candidatus Desulfofervidia</taxon>
        <taxon>Candidatus Desulfofervidales</taxon>
        <taxon>Candidatus Desulfofervidaceae</taxon>
        <taxon>Candidatus Desulfofervidus</taxon>
    </lineage>
</organism>
<proteinExistence type="predicted"/>
<dbReference type="Gene3D" id="1.10.1200.10">
    <property type="entry name" value="ACP-like"/>
    <property type="match status" value="1"/>
</dbReference>
<accession>A0A7U4QIW5</accession>
<dbReference type="OrthoDB" id="2625323at2"/>
<reference evidence="2 3" key="1">
    <citation type="submission" date="2015-10" db="EMBL/GenBank/DDBJ databases">
        <title>Candidatus Desulfofervidus auxilii, a hydrogenotrophic sulfate-reducing bacterium involved in the thermophilic anaerobic oxidation of methane.</title>
        <authorList>
            <person name="Krukenberg V."/>
            <person name="Richter M."/>
            <person name="Wegener G."/>
        </authorList>
    </citation>
    <scope>NUCLEOTIDE SEQUENCE [LARGE SCALE GENOMIC DNA]</scope>
    <source>
        <strain evidence="2 3">HS1</strain>
    </source>
</reference>
<dbReference type="SUPFAM" id="SSF47336">
    <property type="entry name" value="ACP-like"/>
    <property type="match status" value="1"/>
</dbReference>
<gene>
    <name evidence="2" type="ORF">HS1_000377</name>
</gene>
<feature type="domain" description="Carrier" evidence="1">
    <location>
        <begin position="3"/>
        <end position="82"/>
    </location>
</feature>
<dbReference type="InterPro" id="IPR036736">
    <property type="entry name" value="ACP-like_sf"/>
</dbReference>
<name>A0A7U4QIW5_DESA2</name>
<keyword evidence="3" id="KW-1185">Reference proteome</keyword>
<dbReference type="AlphaFoldDB" id="A0A7U4QIW5"/>
<dbReference type="EMBL" id="CP013015">
    <property type="protein sequence ID" value="AMM40183.1"/>
    <property type="molecule type" value="Genomic_DNA"/>
</dbReference>
<protein>
    <submittedName>
        <fullName evidence="2">Acyl carrier protein</fullName>
    </submittedName>
</protein>
<dbReference type="InterPro" id="IPR009081">
    <property type="entry name" value="PP-bd_ACP"/>
</dbReference>
<evidence type="ECO:0000313" key="2">
    <source>
        <dbReference type="EMBL" id="AMM40183.1"/>
    </source>
</evidence>
<dbReference type="Pfam" id="PF00550">
    <property type="entry name" value="PP-binding"/>
    <property type="match status" value="1"/>
</dbReference>
<evidence type="ECO:0000259" key="1">
    <source>
        <dbReference type="PROSITE" id="PS50075"/>
    </source>
</evidence>
<evidence type="ECO:0000313" key="3">
    <source>
        <dbReference type="Proteomes" id="UP000070560"/>
    </source>
</evidence>
<sequence>MKNNIEQKIRDFIRDNFLMGEDDGNLSSNDSLLEKGIIDSVGILELVSFLEETFDIKVQDEELVPENLDSIAFIVNYIQHKKPELRG</sequence>